<evidence type="ECO:0000313" key="1">
    <source>
        <dbReference type="EMBL" id="KAK7288720.1"/>
    </source>
</evidence>
<dbReference type="AlphaFoldDB" id="A0AAN9IY96"/>
<dbReference type="Proteomes" id="UP001372338">
    <property type="component" value="Unassembled WGS sequence"/>
</dbReference>
<sequence length="161" mass="17862">MKGLFIITERDKPKRKLPKDALRRVATPCHATLFAYITLEANAKPVPTRPKSTSKLSRLAPLSETTAQPVRGCQIEKRNDASCMHRPGCHLERTRAIPPRSHLGTIGLLSFRAAAQPVKASPNHVLPCGTGRTDSLDASRTMLTTAYLANMRLDRQLKREK</sequence>
<reference evidence="1 2" key="1">
    <citation type="submission" date="2024-01" db="EMBL/GenBank/DDBJ databases">
        <title>The genomes of 5 underutilized Papilionoideae crops provide insights into root nodulation and disease resistanc.</title>
        <authorList>
            <person name="Yuan L."/>
        </authorList>
    </citation>
    <scope>NUCLEOTIDE SEQUENCE [LARGE SCALE GENOMIC DNA]</scope>
    <source>
        <strain evidence="1">ZHUSHIDOU_FW_LH</strain>
        <tissue evidence="1">Leaf</tissue>
    </source>
</reference>
<proteinExistence type="predicted"/>
<gene>
    <name evidence="1" type="ORF">RIF29_02193</name>
</gene>
<keyword evidence="2" id="KW-1185">Reference proteome</keyword>
<name>A0AAN9IY96_CROPI</name>
<evidence type="ECO:0000313" key="2">
    <source>
        <dbReference type="Proteomes" id="UP001372338"/>
    </source>
</evidence>
<organism evidence="1 2">
    <name type="scientific">Crotalaria pallida</name>
    <name type="common">Smooth rattlebox</name>
    <name type="synonym">Crotalaria striata</name>
    <dbReference type="NCBI Taxonomy" id="3830"/>
    <lineage>
        <taxon>Eukaryota</taxon>
        <taxon>Viridiplantae</taxon>
        <taxon>Streptophyta</taxon>
        <taxon>Embryophyta</taxon>
        <taxon>Tracheophyta</taxon>
        <taxon>Spermatophyta</taxon>
        <taxon>Magnoliopsida</taxon>
        <taxon>eudicotyledons</taxon>
        <taxon>Gunneridae</taxon>
        <taxon>Pentapetalae</taxon>
        <taxon>rosids</taxon>
        <taxon>fabids</taxon>
        <taxon>Fabales</taxon>
        <taxon>Fabaceae</taxon>
        <taxon>Papilionoideae</taxon>
        <taxon>50 kb inversion clade</taxon>
        <taxon>genistoids sensu lato</taxon>
        <taxon>core genistoids</taxon>
        <taxon>Crotalarieae</taxon>
        <taxon>Crotalaria</taxon>
    </lineage>
</organism>
<accession>A0AAN9IY96</accession>
<dbReference type="EMBL" id="JAYWIO010000001">
    <property type="protein sequence ID" value="KAK7288720.1"/>
    <property type="molecule type" value="Genomic_DNA"/>
</dbReference>
<protein>
    <submittedName>
        <fullName evidence="1">Uncharacterized protein</fullName>
    </submittedName>
</protein>
<comment type="caution">
    <text evidence="1">The sequence shown here is derived from an EMBL/GenBank/DDBJ whole genome shotgun (WGS) entry which is preliminary data.</text>
</comment>